<dbReference type="CDD" id="cd00568">
    <property type="entry name" value="TPP_enzymes"/>
    <property type="match status" value="1"/>
</dbReference>
<dbReference type="PROSITE" id="PS00187">
    <property type="entry name" value="TPP_ENZYMES"/>
    <property type="match status" value="1"/>
</dbReference>
<dbReference type="InterPro" id="IPR000399">
    <property type="entry name" value="TPP-bd_CS"/>
</dbReference>
<proteinExistence type="inferred from homology"/>
<reference evidence="9" key="1">
    <citation type="journal article" date="2019" name="Int. J. Syst. Evol. Microbiol.">
        <title>The Global Catalogue of Microorganisms (GCM) 10K type strain sequencing project: providing services to taxonomists for standard genome sequencing and annotation.</title>
        <authorList>
            <consortium name="The Broad Institute Genomics Platform"/>
            <consortium name="The Broad Institute Genome Sequencing Center for Infectious Disease"/>
            <person name="Wu L."/>
            <person name="Ma J."/>
        </authorList>
    </citation>
    <scope>NUCLEOTIDE SEQUENCE [LARGE SCALE GENOMIC DNA]</scope>
    <source>
        <strain evidence="9">CGMCC 1.7693</strain>
    </source>
</reference>
<name>A0ABQ2NQT5_9BACI</name>
<dbReference type="RefSeq" id="WP_188733722.1">
    <property type="nucleotide sequence ID" value="NZ_BMLW01000003.1"/>
</dbReference>
<dbReference type="Gene3D" id="3.40.50.1220">
    <property type="entry name" value="TPP-binding domain"/>
    <property type="match status" value="1"/>
</dbReference>
<evidence type="ECO:0000256" key="2">
    <source>
        <dbReference type="ARBA" id="ARBA00007812"/>
    </source>
</evidence>
<dbReference type="Gene3D" id="3.40.50.970">
    <property type="match status" value="2"/>
</dbReference>
<dbReference type="EMBL" id="BMLW01000003">
    <property type="protein sequence ID" value="GGP09523.1"/>
    <property type="molecule type" value="Genomic_DNA"/>
</dbReference>
<evidence type="ECO:0000256" key="3">
    <source>
        <dbReference type="ARBA" id="ARBA00023052"/>
    </source>
</evidence>
<dbReference type="Pfam" id="PF02776">
    <property type="entry name" value="TPP_enzyme_N"/>
    <property type="match status" value="1"/>
</dbReference>
<dbReference type="Pfam" id="PF00205">
    <property type="entry name" value="TPP_enzyme_M"/>
    <property type="match status" value="1"/>
</dbReference>
<sequence length="555" mass="60678">MVKQKEFTVADAIVKELVEAGVDTIFGIVSIHNMPIYEAMLKEGSIRMATARGESGAVNMADAYSRTTGKLGVVLTSTGAGAGNGAGSLTETWNSGTPLLHITGEADYSYIGKDLRYIHECKDQQKMMDGVNKSSYLLRLPRQITPFMRTAISDALEVPKGPVTVSIPTNFQAQIIPQNQIIETEIQPEKTEIIVPEEIMEAIISAKRPIVWTGDGIIHSGASEELLTLVEKLHPAVVTSESGKGGIPENHPLCIGNFAATPQFIELLKKSDLLISIGVRFRETETAEGTLPLPENHINIDLNPHAFNRNYPTKYGLIGDAKSVLQTINKTLAEKDVQPESSYVEEVKACRQAVRDDLNETIQPYGDFANMMNVQLPENTILVTDVTMHGYIWGNKLVDIHEPGNYLHMTGGGIGQGLPMAVGAKIAQPEKPVVLIAGDGGFMVNAGEMISAVQEDAPIIVLLFDDGGYGILQYYQDAAYGRQTAVHLKNPDFVMMAKSMGFEAEKVTSVREFDHVLEKALTSNQSYMVVVDANKIGDLKYEDSPEYIQSFRPHQ</sequence>
<comment type="similarity">
    <text evidence="2 4">Belongs to the TPP enzyme family.</text>
</comment>
<dbReference type="InterPro" id="IPR029035">
    <property type="entry name" value="DHS-like_NAD/FAD-binding_dom"/>
</dbReference>
<dbReference type="PANTHER" id="PTHR18968">
    <property type="entry name" value="THIAMINE PYROPHOSPHATE ENZYMES"/>
    <property type="match status" value="1"/>
</dbReference>
<dbReference type="SUPFAM" id="SSF52518">
    <property type="entry name" value="Thiamin diphosphate-binding fold (THDP-binding)"/>
    <property type="match status" value="2"/>
</dbReference>
<dbReference type="InterPro" id="IPR012000">
    <property type="entry name" value="Thiamin_PyroP_enz_cen_dom"/>
</dbReference>
<evidence type="ECO:0008006" key="10">
    <source>
        <dbReference type="Google" id="ProtNLM"/>
    </source>
</evidence>
<evidence type="ECO:0000259" key="6">
    <source>
        <dbReference type="Pfam" id="PF02775"/>
    </source>
</evidence>
<evidence type="ECO:0000256" key="4">
    <source>
        <dbReference type="RuleBase" id="RU362132"/>
    </source>
</evidence>
<accession>A0ABQ2NQT5</accession>
<dbReference type="Pfam" id="PF02775">
    <property type="entry name" value="TPP_enzyme_C"/>
    <property type="match status" value="1"/>
</dbReference>
<comment type="caution">
    <text evidence="8">The sequence shown here is derived from an EMBL/GenBank/DDBJ whole genome shotgun (WGS) entry which is preliminary data.</text>
</comment>
<evidence type="ECO:0000259" key="7">
    <source>
        <dbReference type="Pfam" id="PF02776"/>
    </source>
</evidence>
<evidence type="ECO:0000313" key="9">
    <source>
        <dbReference type="Proteomes" id="UP000641206"/>
    </source>
</evidence>
<dbReference type="CDD" id="cd07035">
    <property type="entry name" value="TPP_PYR_POX_like"/>
    <property type="match status" value="1"/>
</dbReference>
<dbReference type="InterPro" id="IPR029061">
    <property type="entry name" value="THDP-binding"/>
</dbReference>
<keyword evidence="3 4" id="KW-0786">Thiamine pyrophosphate</keyword>
<dbReference type="SUPFAM" id="SSF52467">
    <property type="entry name" value="DHS-like NAD/FAD-binding domain"/>
    <property type="match status" value="1"/>
</dbReference>
<organism evidence="8 9">
    <name type="scientific">Oceanobacillus neutriphilus</name>
    <dbReference type="NCBI Taxonomy" id="531815"/>
    <lineage>
        <taxon>Bacteria</taxon>
        <taxon>Bacillati</taxon>
        <taxon>Bacillota</taxon>
        <taxon>Bacilli</taxon>
        <taxon>Bacillales</taxon>
        <taxon>Bacillaceae</taxon>
        <taxon>Oceanobacillus</taxon>
    </lineage>
</organism>
<dbReference type="PANTHER" id="PTHR18968:SF13">
    <property type="entry name" value="ACETOLACTATE SYNTHASE CATALYTIC SUBUNIT, MITOCHONDRIAL"/>
    <property type="match status" value="1"/>
</dbReference>
<dbReference type="InterPro" id="IPR012001">
    <property type="entry name" value="Thiamin_PyroP_enz_TPP-bd_dom"/>
</dbReference>
<evidence type="ECO:0000256" key="1">
    <source>
        <dbReference type="ARBA" id="ARBA00001964"/>
    </source>
</evidence>
<dbReference type="Proteomes" id="UP000641206">
    <property type="component" value="Unassembled WGS sequence"/>
</dbReference>
<evidence type="ECO:0000313" key="8">
    <source>
        <dbReference type="EMBL" id="GGP09523.1"/>
    </source>
</evidence>
<comment type="cofactor">
    <cofactor evidence="1">
        <name>thiamine diphosphate</name>
        <dbReference type="ChEBI" id="CHEBI:58937"/>
    </cofactor>
</comment>
<dbReference type="InterPro" id="IPR045229">
    <property type="entry name" value="TPP_enz"/>
</dbReference>
<keyword evidence="9" id="KW-1185">Reference proteome</keyword>
<dbReference type="InterPro" id="IPR011766">
    <property type="entry name" value="TPP_enzyme_TPP-bd"/>
</dbReference>
<gene>
    <name evidence="8" type="ORF">GCM10011346_13930</name>
</gene>
<feature type="domain" description="Thiamine pyrophosphate enzyme central" evidence="5">
    <location>
        <begin position="197"/>
        <end position="327"/>
    </location>
</feature>
<evidence type="ECO:0000259" key="5">
    <source>
        <dbReference type="Pfam" id="PF00205"/>
    </source>
</evidence>
<feature type="domain" description="Thiamine pyrophosphate enzyme N-terminal TPP-binding" evidence="7">
    <location>
        <begin position="8"/>
        <end position="126"/>
    </location>
</feature>
<feature type="domain" description="Thiamine pyrophosphate enzyme TPP-binding" evidence="6">
    <location>
        <begin position="392"/>
        <end position="530"/>
    </location>
</feature>
<dbReference type="NCBIfam" id="NF005470">
    <property type="entry name" value="PRK07064.1"/>
    <property type="match status" value="1"/>
</dbReference>
<protein>
    <recommendedName>
        <fullName evidence="10">Thiamine pyrophosphate-binding protein</fullName>
    </recommendedName>
</protein>